<evidence type="ECO:0000313" key="2">
    <source>
        <dbReference type="EMBL" id="KAJ4940811.1"/>
    </source>
</evidence>
<reference evidence="2" key="1">
    <citation type="submission" date="2022-11" db="EMBL/GenBank/DDBJ databases">
        <title>Chromosome-level genome of Pogonophryne albipinna.</title>
        <authorList>
            <person name="Jo E."/>
        </authorList>
    </citation>
    <scope>NUCLEOTIDE SEQUENCE</scope>
    <source>
        <strain evidence="2">SGF0006</strain>
        <tissue evidence="2">Muscle</tissue>
    </source>
</reference>
<keyword evidence="1" id="KW-0812">Transmembrane</keyword>
<protein>
    <submittedName>
        <fullName evidence="2">Uncharacterized protein</fullName>
    </submittedName>
</protein>
<organism evidence="2 3">
    <name type="scientific">Pogonophryne albipinna</name>
    <dbReference type="NCBI Taxonomy" id="1090488"/>
    <lineage>
        <taxon>Eukaryota</taxon>
        <taxon>Metazoa</taxon>
        <taxon>Chordata</taxon>
        <taxon>Craniata</taxon>
        <taxon>Vertebrata</taxon>
        <taxon>Euteleostomi</taxon>
        <taxon>Actinopterygii</taxon>
        <taxon>Neopterygii</taxon>
        <taxon>Teleostei</taxon>
        <taxon>Neoteleostei</taxon>
        <taxon>Acanthomorphata</taxon>
        <taxon>Eupercaria</taxon>
        <taxon>Perciformes</taxon>
        <taxon>Notothenioidei</taxon>
        <taxon>Pogonophryne</taxon>
    </lineage>
</organism>
<keyword evidence="1" id="KW-1133">Transmembrane helix</keyword>
<sequence>MRPTFSQRYPASQEEIQKPKRTWKSFLMFVFLMHLTVTSACETVILVVMHHTFNKDQILPPHRDLGSRALALHVDCLFHEQMGILKCPCNDNAIKMVRKQLKLNS</sequence>
<dbReference type="Proteomes" id="UP001219934">
    <property type="component" value="Unassembled WGS sequence"/>
</dbReference>
<dbReference type="AlphaFoldDB" id="A0AAD6FMG6"/>
<keyword evidence="3" id="KW-1185">Reference proteome</keyword>
<keyword evidence="1" id="KW-0472">Membrane</keyword>
<proteinExistence type="predicted"/>
<comment type="caution">
    <text evidence="2">The sequence shown here is derived from an EMBL/GenBank/DDBJ whole genome shotgun (WGS) entry which is preliminary data.</text>
</comment>
<evidence type="ECO:0000313" key="3">
    <source>
        <dbReference type="Proteomes" id="UP001219934"/>
    </source>
</evidence>
<evidence type="ECO:0000256" key="1">
    <source>
        <dbReference type="SAM" id="Phobius"/>
    </source>
</evidence>
<dbReference type="PANTHER" id="PTHR34488">
    <property type="entry name" value="SI:CH211-245H14.1-RELATED"/>
    <property type="match status" value="1"/>
</dbReference>
<gene>
    <name evidence="2" type="ORF">JOQ06_027103</name>
</gene>
<name>A0AAD6FMG6_9TELE</name>
<dbReference type="EMBL" id="JAPTMU010000007">
    <property type="protein sequence ID" value="KAJ4940811.1"/>
    <property type="molecule type" value="Genomic_DNA"/>
</dbReference>
<accession>A0AAD6FMG6</accession>
<dbReference type="PANTHER" id="PTHR34488:SF1">
    <property type="entry name" value="SI:CH211-245H14.1-RELATED"/>
    <property type="match status" value="1"/>
</dbReference>
<feature type="transmembrane region" description="Helical" evidence="1">
    <location>
        <begin position="26"/>
        <end position="49"/>
    </location>
</feature>